<evidence type="ECO:0000313" key="2">
    <source>
        <dbReference type="EMBL" id="OPA78995.1"/>
    </source>
</evidence>
<evidence type="ECO:0000259" key="1">
    <source>
        <dbReference type="PROSITE" id="PS51832"/>
    </source>
</evidence>
<dbReference type="SUPFAM" id="SSF109604">
    <property type="entry name" value="HD-domain/PDEase-like"/>
    <property type="match status" value="1"/>
</dbReference>
<dbReference type="PANTHER" id="PTHR43155:SF2">
    <property type="entry name" value="CYCLIC DI-GMP PHOSPHODIESTERASE PA4108"/>
    <property type="match status" value="1"/>
</dbReference>
<dbReference type="Pfam" id="PF13487">
    <property type="entry name" value="HD_5"/>
    <property type="match status" value="1"/>
</dbReference>
<dbReference type="InterPro" id="IPR037522">
    <property type="entry name" value="HD_GYP_dom"/>
</dbReference>
<evidence type="ECO:0000313" key="3">
    <source>
        <dbReference type="Proteomes" id="UP000190188"/>
    </source>
</evidence>
<name>A0A1T2XGN3_9BACL</name>
<dbReference type="OrthoDB" id="9759601at2"/>
<reference evidence="2 3" key="1">
    <citation type="submission" date="2017-01" db="EMBL/GenBank/DDBJ databases">
        <title>Genome analysis of Paenibacillus selenitrireducens ES3-24.</title>
        <authorList>
            <person name="Xu D."/>
            <person name="Yao R."/>
            <person name="Zheng S."/>
        </authorList>
    </citation>
    <scope>NUCLEOTIDE SEQUENCE [LARGE SCALE GENOMIC DNA]</scope>
    <source>
        <strain evidence="2 3">ES3-24</strain>
    </source>
</reference>
<proteinExistence type="predicted"/>
<dbReference type="PANTHER" id="PTHR43155">
    <property type="entry name" value="CYCLIC DI-GMP PHOSPHODIESTERASE PA4108-RELATED"/>
    <property type="match status" value="1"/>
</dbReference>
<dbReference type="InterPro" id="IPR003607">
    <property type="entry name" value="HD/PDEase_dom"/>
</dbReference>
<dbReference type="AlphaFoldDB" id="A0A1T2XGN3"/>
<keyword evidence="2" id="KW-0378">Hydrolase</keyword>
<keyword evidence="3" id="KW-1185">Reference proteome</keyword>
<organism evidence="2 3">
    <name type="scientific">Paenibacillus selenitireducens</name>
    <dbReference type="NCBI Taxonomy" id="1324314"/>
    <lineage>
        <taxon>Bacteria</taxon>
        <taxon>Bacillati</taxon>
        <taxon>Bacillota</taxon>
        <taxon>Bacilli</taxon>
        <taxon>Bacillales</taxon>
        <taxon>Paenibacillaceae</taxon>
        <taxon>Paenibacillus</taxon>
    </lineage>
</organism>
<accession>A0A1T2XGN3</accession>
<dbReference type="STRING" id="1324314.BVG16_07765"/>
<gene>
    <name evidence="2" type="ORF">BVG16_07765</name>
</gene>
<dbReference type="CDD" id="cd00077">
    <property type="entry name" value="HDc"/>
    <property type="match status" value="1"/>
</dbReference>
<dbReference type="PROSITE" id="PS51832">
    <property type="entry name" value="HD_GYP"/>
    <property type="match status" value="1"/>
</dbReference>
<protein>
    <submittedName>
        <fullName evidence="2">HD family phosphohydrolase</fullName>
    </submittedName>
</protein>
<dbReference type="GO" id="GO:0016787">
    <property type="term" value="F:hydrolase activity"/>
    <property type="evidence" value="ECO:0007669"/>
    <property type="project" value="UniProtKB-KW"/>
</dbReference>
<sequence length="358" mass="40683">MASVSISQLKMGDKITQDVHTPLGSLLFYKGKVLLQRDLEILQAFLVTQVSVDRPEDYRKMKEIEEAQEATAGDAASPVSASFYEKYDKMVALVKKAFKDALVNEIPMMGLRSQLELLIADISDYNILTFIPRQMKEREYMYHNAVLVALTSYCLAKWQGIQQKELMQVALAGLLHDIGNAKVDPDILFKPSSLTREETEEVRRHTTYGYNLLKNVASLNEGVKRAALQHHEKIDASGYPLGVKANQIHQYAKIVAVADIFHAMTLDRTFKKGQSPYPVLEQLEEESFGKLDAEYVQTFIRKVTQFHHGMIVRLNDGRMGEIVFSDRNHPTRPWVSVNGVIINLVNERSLFIQEILLK</sequence>
<dbReference type="Gene3D" id="1.10.3210.10">
    <property type="entry name" value="Hypothetical protein af1432"/>
    <property type="match status" value="1"/>
</dbReference>
<comment type="caution">
    <text evidence="2">The sequence shown here is derived from an EMBL/GenBank/DDBJ whole genome shotgun (WGS) entry which is preliminary data.</text>
</comment>
<dbReference type="EMBL" id="MSZX01000003">
    <property type="protein sequence ID" value="OPA78995.1"/>
    <property type="molecule type" value="Genomic_DNA"/>
</dbReference>
<feature type="domain" description="HD-GYP" evidence="1">
    <location>
        <begin position="119"/>
        <end position="315"/>
    </location>
</feature>
<dbReference type="SMART" id="SM00471">
    <property type="entry name" value="HDc"/>
    <property type="match status" value="1"/>
</dbReference>
<dbReference type="Proteomes" id="UP000190188">
    <property type="component" value="Unassembled WGS sequence"/>
</dbReference>
<dbReference type="RefSeq" id="WP_078497994.1">
    <property type="nucleotide sequence ID" value="NZ_MSZX01000003.1"/>
</dbReference>